<dbReference type="RefSeq" id="WP_190313347.1">
    <property type="nucleotide sequence ID" value="NZ_JACNYL010000002.1"/>
</dbReference>
<gene>
    <name evidence="3" type="ORF">H8B21_08465</name>
</gene>
<sequence length="738" mass="82986">MKKVLLLFFSFVTLSCYAQKDQKFNLGFEHRKEEKGLPDGWFPWGSYGLSTDSLSHSGKYAGKITADESGAAFGSIAYRIPAKYKGSKIKLAGYMKTKDVQDGHAGLLLRIDGQGKSLAFDNMQDQKIIGTHDWTRYEIILDYPQEAETIFVAGILTGKGEAWFDDFVLTIDGKDVQTLPEIEVELPKAKLDTAFNKGSSIVLSPLTATQLDNLTLLGKIWGFLKYHHREIAKGNYNWDYELFRFLPEYMAVDSKGSRDELLINWIASLGEVPACESCIEAPLYAHLKPDLSWIRNQQDDLKKALQYIYKNRVSDKHYYIEMAQGVGNPNFKNEDAYSQMTHPDDGFRLLSLFRYWNMINYFFPYKHLTDKNWDTVLKEYIPIFLDAKDELAYELATLQIIADVRDTHANLSGHTDKVAEWKGLYFPGVRTQFIEDQLTVTEFNYAEMQDETGLAIGDVIHQIDGRKIADIVAERLPYYPASNKTTQLRNLGPELLRSNKQTVEIEFTGAQGTKQTKILELYNVDSLKKFTRQMKVAPQSYKMLANNIGYITLQTIEQEDIAAIKENFKNASGIIIDIRNYPATFVPFSLGSYFVSTPTPFVKFTGGSVANPGVFTMSESLEIPNEDVSYDGPVVVLVNEMSVSQSEYTAMAFRAGKNTTIMGSTTAGADGNVSEIWLPGGLRTMISGIGVYYPDGTETQRVGIIPDIEVKPTIDGIRNGRDEPLEKAIGYISSKMAD</sequence>
<dbReference type="PROSITE" id="PS51257">
    <property type="entry name" value="PROKAR_LIPOPROTEIN"/>
    <property type="match status" value="1"/>
</dbReference>
<name>A0ABR7XR30_9SPHI</name>
<evidence type="ECO:0000313" key="3">
    <source>
        <dbReference type="EMBL" id="MBD1421598.1"/>
    </source>
</evidence>
<dbReference type="CDD" id="cd07562">
    <property type="entry name" value="Peptidase_S41_TRI"/>
    <property type="match status" value="1"/>
</dbReference>
<evidence type="ECO:0000313" key="4">
    <source>
        <dbReference type="Proteomes" id="UP000651112"/>
    </source>
</evidence>
<dbReference type="InterPro" id="IPR036034">
    <property type="entry name" value="PDZ_sf"/>
</dbReference>
<dbReference type="Gene3D" id="3.90.226.10">
    <property type="entry name" value="2-enoyl-CoA Hydratase, Chain A, domain 1"/>
    <property type="match status" value="1"/>
</dbReference>
<dbReference type="PANTHER" id="PTHR32060:SF22">
    <property type="entry name" value="CARBOXYL-TERMINAL-PROCESSING PEPTIDASE 3, CHLOROPLASTIC"/>
    <property type="match status" value="1"/>
</dbReference>
<dbReference type="SUPFAM" id="SSF52096">
    <property type="entry name" value="ClpP/crotonase"/>
    <property type="match status" value="1"/>
</dbReference>
<organism evidence="3 4">
    <name type="scientific">Sphingobacterium chuzhouense</name>
    <dbReference type="NCBI Taxonomy" id="1742264"/>
    <lineage>
        <taxon>Bacteria</taxon>
        <taxon>Pseudomonadati</taxon>
        <taxon>Bacteroidota</taxon>
        <taxon>Sphingobacteriia</taxon>
        <taxon>Sphingobacteriales</taxon>
        <taxon>Sphingobacteriaceae</taxon>
        <taxon>Sphingobacterium</taxon>
    </lineage>
</organism>
<proteinExistence type="predicted"/>
<comment type="caution">
    <text evidence="3">The sequence shown here is derived from an EMBL/GenBank/DDBJ whole genome shotgun (WGS) entry which is preliminary data.</text>
</comment>
<feature type="domain" description="Tail specific protease" evidence="2">
    <location>
        <begin position="523"/>
        <end position="711"/>
    </location>
</feature>
<dbReference type="SMART" id="SM00245">
    <property type="entry name" value="TSPc"/>
    <property type="match status" value="1"/>
</dbReference>
<dbReference type="Pfam" id="PF03572">
    <property type="entry name" value="Peptidase_S41"/>
    <property type="match status" value="1"/>
</dbReference>
<dbReference type="Proteomes" id="UP000651112">
    <property type="component" value="Unassembled WGS sequence"/>
</dbReference>
<evidence type="ECO:0000259" key="2">
    <source>
        <dbReference type="SMART" id="SM00245"/>
    </source>
</evidence>
<protein>
    <submittedName>
        <fullName evidence="3">Peptidase S41</fullName>
    </submittedName>
</protein>
<evidence type="ECO:0000256" key="1">
    <source>
        <dbReference type="SAM" id="SignalP"/>
    </source>
</evidence>
<accession>A0ABR7XR30</accession>
<dbReference type="InterPro" id="IPR005151">
    <property type="entry name" value="Tail-specific_protease"/>
</dbReference>
<feature type="signal peptide" evidence="1">
    <location>
        <begin position="1"/>
        <end position="18"/>
    </location>
</feature>
<dbReference type="Gene3D" id="2.30.42.10">
    <property type="match status" value="1"/>
</dbReference>
<feature type="chain" id="PRO_5045796514" evidence="1">
    <location>
        <begin position="19"/>
        <end position="738"/>
    </location>
</feature>
<dbReference type="InterPro" id="IPR029045">
    <property type="entry name" value="ClpP/crotonase-like_dom_sf"/>
</dbReference>
<dbReference type="EMBL" id="JACNYL010000002">
    <property type="protein sequence ID" value="MBD1421598.1"/>
    <property type="molecule type" value="Genomic_DNA"/>
</dbReference>
<dbReference type="PANTHER" id="PTHR32060">
    <property type="entry name" value="TAIL-SPECIFIC PROTEASE"/>
    <property type="match status" value="1"/>
</dbReference>
<dbReference type="Gene3D" id="2.60.120.260">
    <property type="entry name" value="Galactose-binding domain-like"/>
    <property type="match status" value="1"/>
</dbReference>
<dbReference type="Gene3D" id="3.30.750.44">
    <property type="match status" value="1"/>
</dbReference>
<keyword evidence="4" id="KW-1185">Reference proteome</keyword>
<reference evidence="3 4" key="1">
    <citation type="submission" date="2020-08" db="EMBL/GenBank/DDBJ databases">
        <title>Sphingobacterium sp. DN00404 isolated from aquaculture water.</title>
        <authorList>
            <person name="Zhang M."/>
        </authorList>
    </citation>
    <scope>NUCLEOTIDE SEQUENCE [LARGE SCALE GENOMIC DNA]</scope>
    <source>
        <strain evidence="3 4">KCTC 42746</strain>
    </source>
</reference>
<keyword evidence="1" id="KW-0732">Signal</keyword>